<dbReference type="InterPro" id="IPR006059">
    <property type="entry name" value="SBP"/>
</dbReference>
<keyword evidence="4 6" id="KW-0732">Signal</keyword>
<accession>A0A2U3QAY7</accession>
<evidence type="ECO:0000313" key="8">
    <source>
        <dbReference type="Proteomes" id="UP000246085"/>
    </source>
</evidence>
<dbReference type="Gene3D" id="3.40.190.10">
    <property type="entry name" value="Periplasmic binding protein-like II"/>
    <property type="match status" value="1"/>
</dbReference>
<evidence type="ECO:0000313" key="7">
    <source>
        <dbReference type="EMBL" id="SPP98568.1"/>
    </source>
</evidence>
<dbReference type="InterPro" id="IPR050490">
    <property type="entry name" value="Bact_solute-bd_prot1"/>
</dbReference>
<comment type="subcellular location">
    <subcellularLocation>
        <location evidence="1">Periplasm</location>
    </subcellularLocation>
</comment>
<keyword evidence="3" id="KW-0813">Transport</keyword>
<evidence type="ECO:0000256" key="6">
    <source>
        <dbReference type="SAM" id="SignalP"/>
    </source>
</evidence>
<evidence type="ECO:0000256" key="4">
    <source>
        <dbReference type="ARBA" id="ARBA00022729"/>
    </source>
</evidence>
<evidence type="ECO:0000256" key="1">
    <source>
        <dbReference type="ARBA" id="ARBA00004418"/>
    </source>
</evidence>
<dbReference type="AlphaFoldDB" id="A0A2U3QAY7"/>
<dbReference type="EMBL" id="LS398110">
    <property type="protein sequence ID" value="SPP98568.1"/>
    <property type="molecule type" value="Genomic_DNA"/>
</dbReference>
<reference evidence="7 8" key="1">
    <citation type="submission" date="2018-03" db="EMBL/GenBank/DDBJ databases">
        <authorList>
            <person name="Gully D."/>
        </authorList>
    </citation>
    <scope>NUCLEOTIDE SEQUENCE [LARGE SCALE GENOMIC DNA]</scope>
    <source>
        <strain evidence="7">ORS3257</strain>
    </source>
</reference>
<comment type="similarity">
    <text evidence="2">Belongs to the bacterial solute-binding protein 1 family.</text>
</comment>
<dbReference type="PANTHER" id="PTHR43649:SF34">
    <property type="entry name" value="ABC TRANSPORTER PERIPLASMIC-BINDING PROTEIN YCJN-RELATED"/>
    <property type="match status" value="1"/>
</dbReference>
<dbReference type="KEGG" id="bvz:BRAD3257_7968"/>
<sequence>MRNDITRRDALALGLSAATLAATGAAAQTPPSTIKAADVPAPKLPIEKGASLRMLRPVRFVQADEDVFRANAAKFTKETGVEVKVDFVGWEDINQQTAVTANSGAGPDIIIGFSDAPHIYIDKLIELTDVADYVGKKYGGWLPLAQRYGKKNKSETWIGLPFGATAGPLIYRKSVLQSVGFDKVPEDHAGIVDLCQKLHKAGKPAGFALGNAKGDGNGFANWALWSHNAALLDEEGNLTINSKETIAALNWVKQLYPTFIAGTTSWNDVSNNRAYSSQEISLTANGVSLYFSLKNDPATKAIAEDSEHQLLPKGLAKVSPMAGLTLNAMVFKHSQYPNAAKAFLQYMLEKDQYEPWLNANSGYWAQPLAAYAEAAVWSQDPKVKLFKDTMNSTYYDGYKGPISTATGAVSADYVLIQMFSSVATGAATPEAAAAEAEQRCKRYFRRQNR</sequence>
<proteinExistence type="inferred from homology"/>
<dbReference type="RefSeq" id="WP_122405574.1">
    <property type="nucleotide sequence ID" value="NZ_LS398110.1"/>
</dbReference>
<dbReference type="PANTHER" id="PTHR43649">
    <property type="entry name" value="ARABINOSE-BINDING PROTEIN-RELATED"/>
    <property type="match status" value="1"/>
</dbReference>
<dbReference type="GO" id="GO:0042597">
    <property type="term" value="C:periplasmic space"/>
    <property type="evidence" value="ECO:0007669"/>
    <property type="project" value="UniProtKB-SubCell"/>
</dbReference>
<name>A0A2U3QAY7_9BRAD</name>
<evidence type="ECO:0000256" key="3">
    <source>
        <dbReference type="ARBA" id="ARBA00022448"/>
    </source>
</evidence>
<dbReference type="PROSITE" id="PS51318">
    <property type="entry name" value="TAT"/>
    <property type="match status" value="1"/>
</dbReference>
<evidence type="ECO:0000256" key="2">
    <source>
        <dbReference type="ARBA" id="ARBA00008520"/>
    </source>
</evidence>
<dbReference type="InterPro" id="IPR006311">
    <property type="entry name" value="TAT_signal"/>
</dbReference>
<dbReference type="Proteomes" id="UP000246085">
    <property type="component" value="Chromosome BRAD3257"/>
</dbReference>
<gene>
    <name evidence="7" type="ORF">BRAD3257_7968</name>
</gene>
<feature type="chain" id="PRO_5015539694" description="Extracellular solute-binding protein" evidence="6">
    <location>
        <begin position="28"/>
        <end position="449"/>
    </location>
</feature>
<organism evidence="7 8">
    <name type="scientific">Bradyrhizobium vignae</name>
    <dbReference type="NCBI Taxonomy" id="1549949"/>
    <lineage>
        <taxon>Bacteria</taxon>
        <taxon>Pseudomonadati</taxon>
        <taxon>Pseudomonadota</taxon>
        <taxon>Alphaproteobacteria</taxon>
        <taxon>Hyphomicrobiales</taxon>
        <taxon>Nitrobacteraceae</taxon>
        <taxon>Bradyrhizobium</taxon>
    </lineage>
</organism>
<dbReference type="Pfam" id="PF13416">
    <property type="entry name" value="SBP_bac_8"/>
    <property type="match status" value="1"/>
</dbReference>
<protein>
    <recommendedName>
        <fullName evidence="9">Extracellular solute-binding protein</fullName>
    </recommendedName>
</protein>
<dbReference type="SUPFAM" id="SSF53850">
    <property type="entry name" value="Periplasmic binding protein-like II"/>
    <property type="match status" value="1"/>
</dbReference>
<evidence type="ECO:0000256" key="5">
    <source>
        <dbReference type="ARBA" id="ARBA00022764"/>
    </source>
</evidence>
<keyword evidence="5" id="KW-0574">Periplasm</keyword>
<evidence type="ECO:0008006" key="9">
    <source>
        <dbReference type="Google" id="ProtNLM"/>
    </source>
</evidence>
<feature type="signal peptide" evidence="6">
    <location>
        <begin position="1"/>
        <end position="27"/>
    </location>
</feature>